<evidence type="ECO:0000313" key="4">
    <source>
        <dbReference type="EMBL" id="VFT94566.1"/>
    </source>
</evidence>
<dbReference type="EMBL" id="CAADRA010006325">
    <property type="protein sequence ID" value="VFT94566.1"/>
    <property type="molecule type" value="Genomic_DNA"/>
</dbReference>
<sequence>MPSDFSPDRFADKLATCSETAASIQSLCGWILFHRRAIVEMVEVWFNSYTSHNHAHQIIHLYVANDVMQTGMRKFGREVPEAFSDKLLLAIAHSMTNGSQKIQEVIRKLVNVWRERQVLSDQVIDQMSDLCSTIVKSRKDALKDTMPLAKQATVATVKTPEEEEAFVLQDIPDAPDSDMTRNTVQKIEALEGEVISTDLLSDRMFQLSSNLNLFTQAQDDDGEMDWSQLDVPVFEIDLETSGDHVATFRNYLEAQLEKRTELIQHFKTLTNVRVLDDMAFIEIAARMDDEANDMQALFDLCVEAATAKEQKRKEYEAAAAAAAAPPPALYRRHSEMSASSSTASHRLEHRHSDSEIHHTNGFDPWAAHAPVPQEYAASSYYSYAPEDEPAPAAPYHDVWAAAPPAPMHSYESPRGGYDRRDRSRSRSRSRSRGRYSNRSEPRRRSEERGPRRRESRRSDSRERPRPSSRFQEPRYGQGGYDQGGGGYPGGTYQEPSPRVDYTYDNPPKRYRQY</sequence>
<feature type="region of interest" description="Disordered" evidence="1">
    <location>
        <begin position="323"/>
        <end position="365"/>
    </location>
</feature>
<organism evidence="4 5">
    <name type="scientific">Aphanomyces stellatus</name>
    <dbReference type="NCBI Taxonomy" id="120398"/>
    <lineage>
        <taxon>Eukaryota</taxon>
        <taxon>Sar</taxon>
        <taxon>Stramenopiles</taxon>
        <taxon>Oomycota</taxon>
        <taxon>Saprolegniomycetes</taxon>
        <taxon>Saprolegniales</taxon>
        <taxon>Verrucalvaceae</taxon>
        <taxon>Aphanomyces</taxon>
    </lineage>
</organism>
<evidence type="ECO:0000313" key="5">
    <source>
        <dbReference type="Proteomes" id="UP000332933"/>
    </source>
</evidence>
<evidence type="ECO:0000256" key="1">
    <source>
        <dbReference type="SAM" id="MobiDB-lite"/>
    </source>
</evidence>
<dbReference type="PROSITE" id="PS51391">
    <property type="entry name" value="CID"/>
    <property type="match status" value="1"/>
</dbReference>
<evidence type="ECO:0000259" key="2">
    <source>
        <dbReference type="PROSITE" id="PS51391"/>
    </source>
</evidence>
<evidence type="ECO:0000313" key="3">
    <source>
        <dbReference type="EMBL" id="KAF0690835.1"/>
    </source>
</evidence>
<keyword evidence="5" id="KW-1185">Reference proteome</keyword>
<dbReference type="GO" id="GO:0000993">
    <property type="term" value="F:RNA polymerase II complex binding"/>
    <property type="evidence" value="ECO:0007669"/>
    <property type="project" value="TreeGrafter"/>
</dbReference>
<feature type="compositionally biased region" description="Gly residues" evidence="1">
    <location>
        <begin position="476"/>
        <end position="489"/>
    </location>
</feature>
<dbReference type="Proteomes" id="UP000332933">
    <property type="component" value="Unassembled WGS sequence"/>
</dbReference>
<dbReference type="SMART" id="SM00582">
    <property type="entry name" value="RPR"/>
    <property type="match status" value="1"/>
</dbReference>
<feature type="domain" description="CID" evidence="2">
    <location>
        <begin position="2"/>
        <end position="135"/>
    </location>
</feature>
<feature type="region of interest" description="Disordered" evidence="1">
    <location>
        <begin position="406"/>
        <end position="513"/>
    </location>
</feature>
<feature type="compositionally biased region" description="Basic residues" evidence="1">
    <location>
        <begin position="422"/>
        <end position="435"/>
    </location>
</feature>
<dbReference type="InterPro" id="IPR008942">
    <property type="entry name" value="ENTH_VHS"/>
</dbReference>
<dbReference type="OrthoDB" id="10069473at2759"/>
<dbReference type="SUPFAM" id="SSF48464">
    <property type="entry name" value="ENTH/VHS domain"/>
    <property type="match status" value="1"/>
</dbReference>
<protein>
    <submittedName>
        <fullName evidence="4">Aste57867_17823 protein</fullName>
    </submittedName>
</protein>
<feature type="compositionally biased region" description="Basic and acidic residues" evidence="1">
    <location>
        <begin position="350"/>
        <end position="360"/>
    </location>
</feature>
<gene>
    <name evidence="4" type="primary">Aste57867_17823</name>
    <name evidence="3" type="ORF">As57867_017762</name>
    <name evidence="4" type="ORF">ASTE57867_17823</name>
</gene>
<dbReference type="InterPro" id="IPR006569">
    <property type="entry name" value="CID_dom"/>
</dbReference>
<reference evidence="3" key="2">
    <citation type="submission" date="2019-06" db="EMBL/GenBank/DDBJ databases">
        <title>Genomics analysis of Aphanomyces spp. identifies a new class of oomycete effector associated with host adaptation.</title>
        <authorList>
            <person name="Gaulin E."/>
        </authorList>
    </citation>
    <scope>NUCLEOTIDE SEQUENCE</scope>
    <source>
        <strain evidence="3">CBS 578.67</strain>
    </source>
</reference>
<accession>A0A485LAB4</accession>
<reference evidence="4 5" key="1">
    <citation type="submission" date="2019-03" db="EMBL/GenBank/DDBJ databases">
        <authorList>
            <person name="Gaulin E."/>
            <person name="Dumas B."/>
        </authorList>
    </citation>
    <scope>NUCLEOTIDE SEQUENCE [LARGE SCALE GENOMIC DNA]</scope>
    <source>
        <strain evidence="4">CBS 568.67</strain>
    </source>
</reference>
<dbReference type="EMBL" id="VJMH01006304">
    <property type="protein sequence ID" value="KAF0690835.1"/>
    <property type="molecule type" value="Genomic_DNA"/>
</dbReference>
<dbReference type="PANTHER" id="PTHR12460">
    <property type="entry name" value="CYCLIN-DEPENDENT KINASE INHIBITOR-RELATED PROTEIN"/>
    <property type="match status" value="1"/>
</dbReference>
<feature type="compositionally biased region" description="Basic and acidic residues" evidence="1">
    <location>
        <begin position="437"/>
        <end position="449"/>
    </location>
</feature>
<name>A0A485LAB4_9STRA</name>
<dbReference type="CDD" id="cd16981">
    <property type="entry name" value="CID_RPRD_like"/>
    <property type="match status" value="1"/>
</dbReference>
<dbReference type="AlphaFoldDB" id="A0A485LAB4"/>
<feature type="compositionally biased region" description="Basic and acidic residues" evidence="1">
    <location>
        <begin position="456"/>
        <end position="465"/>
    </location>
</feature>
<dbReference type="GO" id="GO:0031124">
    <property type="term" value="P:mRNA 3'-end processing"/>
    <property type="evidence" value="ECO:0007669"/>
    <property type="project" value="TreeGrafter"/>
</dbReference>
<dbReference type="Gene3D" id="1.25.40.90">
    <property type="match status" value="1"/>
</dbReference>
<dbReference type="Pfam" id="PF04818">
    <property type="entry name" value="CID"/>
    <property type="match status" value="1"/>
</dbReference>
<dbReference type="PANTHER" id="PTHR12460:SF0">
    <property type="entry name" value="CID DOMAIN-CONTAINING PROTEIN-RELATED"/>
    <property type="match status" value="1"/>
</dbReference>
<proteinExistence type="predicted"/>